<comment type="caution">
    <text evidence="1">The sequence shown here is derived from an EMBL/GenBank/DDBJ whole genome shotgun (WGS) entry which is preliminary data.</text>
</comment>
<gene>
    <name evidence="1" type="ORF">SDC9_203908</name>
</gene>
<accession>A0A645IZD5</accession>
<organism evidence="1">
    <name type="scientific">bioreactor metagenome</name>
    <dbReference type="NCBI Taxonomy" id="1076179"/>
    <lineage>
        <taxon>unclassified sequences</taxon>
        <taxon>metagenomes</taxon>
        <taxon>ecological metagenomes</taxon>
    </lineage>
</organism>
<sequence length="71" mass="8256">MRRQQGVGRQVSGVDEGRQPGVQAALRIEYRQQVAGWHFRTAGQDESARGMEGREALRHCLDVNRRDFRRY</sequence>
<evidence type="ECO:0000313" key="1">
    <source>
        <dbReference type="EMBL" id="MPN56222.1"/>
    </source>
</evidence>
<proteinExistence type="predicted"/>
<protein>
    <submittedName>
        <fullName evidence="1">Uncharacterized protein</fullName>
    </submittedName>
</protein>
<reference evidence="1" key="1">
    <citation type="submission" date="2019-08" db="EMBL/GenBank/DDBJ databases">
        <authorList>
            <person name="Kucharzyk K."/>
            <person name="Murdoch R.W."/>
            <person name="Higgins S."/>
            <person name="Loffler F."/>
        </authorList>
    </citation>
    <scope>NUCLEOTIDE SEQUENCE</scope>
</reference>
<dbReference type="EMBL" id="VSSQ01126315">
    <property type="protein sequence ID" value="MPN56222.1"/>
    <property type="molecule type" value="Genomic_DNA"/>
</dbReference>
<name>A0A645IZD5_9ZZZZ</name>
<dbReference type="AlphaFoldDB" id="A0A645IZD5"/>